<dbReference type="RefSeq" id="WP_213680554.1">
    <property type="nucleotide sequence ID" value="NZ_CP074572.1"/>
</dbReference>
<gene>
    <name evidence="2" type="ORF">KHX94_10125</name>
</gene>
<proteinExistence type="predicted"/>
<keyword evidence="1" id="KW-0472">Membrane</keyword>
<sequence length="321" mass="34103">MTPILPWLLVLTALSTAASSAGVYVNVGLVLAALLHLGLAFLPAVSGKGAANRRSYIQGYSGPVNLSPKSRGYRVEPTLGGAGAAPVNIMASTEVQAAPAFIEPSEPRFAAESESLNDIDPRTDSVWQDEPQTGSLSALLASWRDAGAEGLQQAWHYRKLLGGFTLILLVLAVAIVWWLSPAAPVDATPPTAAQASANDNSARDTIKLPDHFDLSLQGDVLSLSWFGDTLTPGIIWDLASAKGDKHCAELVFNDDSRFRPMQVSIVNGNGRVEARFSPLDTKALINNVALRGSIKLCGYDFSLKGSQAALQADTAFSRYLD</sequence>
<protein>
    <recommendedName>
        <fullName evidence="4">Transmembrane protein</fullName>
    </recommendedName>
</protein>
<reference evidence="2 3" key="1">
    <citation type="journal article" date="2012" name="Int. J. Syst. Evol. Microbiol.">
        <title>Shewanella dokdonensis sp. nov., isolated from seawater.</title>
        <authorList>
            <person name="Sung H.R."/>
            <person name="Yoon J.H."/>
            <person name="Ghim S.Y."/>
        </authorList>
    </citation>
    <scope>NUCLEOTIDE SEQUENCE [LARGE SCALE GENOMIC DNA]</scope>
    <source>
        <strain evidence="2 3">DSM 23626</strain>
    </source>
</reference>
<evidence type="ECO:0000313" key="2">
    <source>
        <dbReference type="EMBL" id="QVK21892.1"/>
    </source>
</evidence>
<feature type="transmembrane region" description="Helical" evidence="1">
    <location>
        <begin position="27"/>
        <end position="45"/>
    </location>
</feature>
<feature type="transmembrane region" description="Helical" evidence="1">
    <location>
        <begin position="160"/>
        <end position="179"/>
    </location>
</feature>
<dbReference type="Proteomes" id="UP000676428">
    <property type="component" value="Chromosome"/>
</dbReference>
<keyword evidence="1" id="KW-1133">Transmembrane helix</keyword>
<evidence type="ECO:0000313" key="3">
    <source>
        <dbReference type="Proteomes" id="UP000676428"/>
    </source>
</evidence>
<organism evidence="2 3">
    <name type="scientific">Shewanella dokdonensis</name>
    <dbReference type="NCBI Taxonomy" id="712036"/>
    <lineage>
        <taxon>Bacteria</taxon>
        <taxon>Pseudomonadati</taxon>
        <taxon>Pseudomonadota</taxon>
        <taxon>Gammaproteobacteria</taxon>
        <taxon>Alteromonadales</taxon>
        <taxon>Shewanellaceae</taxon>
        <taxon>Shewanella</taxon>
    </lineage>
</organism>
<keyword evidence="1" id="KW-0812">Transmembrane</keyword>
<name>A0ABX8DDP5_9GAMM</name>
<dbReference type="EMBL" id="CP074572">
    <property type="protein sequence ID" value="QVK21892.1"/>
    <property type="molecule type" value="Genomic_DNA"/>
</dbReference>
<evidence type="ECO:0008006" key="4">
    <source>
        <dbReference type="Google" id="ProtNLM"/>
    </source>
</evidence>
<accession>A0ABX8DDP5</accession>
<keyword evidence="3" id="KW-1185">Reference proteome</keyword>
<evidence type="ECO:0000256" key="1">
    <source>
        <dbReference type="SAM" id="Phobius"/>
    </source>
</evidence>